<accession>A0A9P6XM81</accession>
<dbReference type="EMBL" id="JAANIU010019332">
    <property type="protein sequence ID" value="KAG1524575.1"/>
    <property type="molecule type" value="Genomic_DNA"/>
</dbReference>
<keyword evidence="3" id="KW-1185">Reference proteome</keyword>
<evidence type="ECO:0000313" key="3">
    <source>
        <dbReference type="Proteomes" id="UP000740926"/>
    </source>
</evidence>
<dbReference type="AlphaFoldDB" id="A0A9P6XM81"/>
<protein>
    <submittedName>
        <fullName evidence="2">Uncharacterized protein</fullName>
    </submittedName>
</protein>
<sequence length="90" mass="10023">MHGRANQRLAPTDQVRLIPRWRRRAARDRRPHAHAHCRCCAVNRRRRYRRRPPAGMGPCGGHQGTAPRPGARPTPAGCGSPARGPVPRAQ</sequence>
<gene>
    <name evidence="2" type="ORF">G6F50_018520</name>
</gene>
<evidence type="ECO:0000313" key="2">
    <source>
        <dbReference type="EMBL" id="KAG1524575.1"/>
    </source>
</evidence>
<evidence type="ECO:0000256" key="1">
    <source>
        <dbReference type="SAM" id="MobiDB-lite"/>
    </source>
</evidence>
<organism evidence="2 3">
    <name type="scientific">Rhizopus delemar</name>
    <dbReference type="NCBI Taxonomy" id="936053"/>
    <lineage>
        <taxon>Eukaryota</taxon>
        <taxon>Fungi</taxon>
        <taxon>Fungi incertae sedis</taxon>
        <taxon>Mucoromycota</taxon>
        <taxon>Mucoromycotina</taxon>
        <taxon>Mucoromycetes</taxon>
        <taxon>Mucorales</taxon>
        <taxon>Mucorineae</taxon>
        <taxon>Rhizopodaceae</taxon>
        <taxon>Rhizopus</taxon>
    </lineage>
</organism>
<comment type="caution">
    <text evidence="2">The sequence shown here is derived from an EMBL/GenBank/DDBJ whole genome shotgun (WGS) entry which is preliminary data.</text>
</comment>
<proteinExistence type="predicted"/>
<reference evidence="2 3" key="1">
    <citation type="journal article" date="2020" name="Microb. Genom.">
        <title>Genetic diversity of clinical and environmental Mucorales isolates obtained from an investigation of mucormycosis cases among solid organ transplant recipients.</title>
        <authorList>
            <person name="Nguyen M.H."/>
            <person name="Kaul D."/>
            <person name="Muto C."/>
            <person name="Cheng S.J."/>
            <person name="Richter R.A."/>
            <person name="Bruno V.M."/>
            <person name="Liu G."/>
            <person name="Beyhan S."/>
            <person name="Sundermann A.J."/>
            <person name="Mounaud S."/>
            <person name="Pasculle A.W."/>
            <person name="Nierman W.C."/>
            <person name="Driscoll E."/>
            <person name="Cumbie R."/>
            <person name="Clancy C.J."/>
            <person name="Dupont C.L."/>
        </authorList>
    </citation>
    <scope>NUCLEOTIDE SEQUENCE [LARGE SCALE GENOMIC DNA]</scope>
    <source>
        <strain evidence="2 3">GL24</strain>
    </source>
</reference>
<feature type="region of interest" description="Disordered" evidence="1">
    <location>
        <begin position="46"/>
        <end position="90"/>
    </location>
</feature>
<name>A0A9P6XM81_9FUNG</name>
<feature type="compositionally biased region" description="Low complexity" evidence="1">
    <location>
        <begin position="64"/>
        <end position="77"/>
    </location>
</feature>
<dbReference type="Proteomes" id="UP000740926">
    <property type="component" value="Unassembled WGS sequence"/>
</dbReference>